<dbReference type="AlphaFoldDB" id="F9XG20"/>
<dbReference type="Pfam" id="PF00106">
    <property type="entry name" value="adh_short"/>
    <property type="match status" value="1"/>
</dbReference>
<dbReference type="EMBL" id="CM001202">
    <property type="protein sequence ID" value="EGP86077.1"/>
    <property type="molecule type" value="Genomic_DNA"/>
</dbReference>
<dbReference type="eggNOG" id="KOG1208">
    <property type="taxonomic scope" value="Eukaryota"/>
</dbReference>
<dbReference type="SUPFAM" id="SSF51735">
    <property type="entry name" value="NAD(P)-binding Rossmann-fold domains"/>
    <property type="match status" value="1"/>
</dbReference>
<name>F9XG20_ZYMTI</name>
<dbReference type="HOGENOM" id="CLU_010194_44_6_1"/>
<dbReference type="InterPro" id="IPR036291">
    <property type="entry name" value="NAD(P)-bd_dom_sf"/>
</dbReference>
<sequence>MPSHKTFSTDDIPDFSGKVIIVTGGNAGLGYESCLQFALHGSPRIFMGARSREKAEAAIASIKVQAPTADITHLPMDLSDLSSVKQAAETFLATSTRLDILMNNAGIMGCPPALTKDGFEVQLGTNHVGHALLTKLLLPILQKTAQSAEDGGKPSDVRIVNVSSAAHLMAPKQGLVLEAALTPMSDYQCMVRYGQSKLANIYFTQELAKRYPSIRSISLHPGVVKTNLLQSGIKESYSWVPEVVWSLVARLTSVSRANGTLNQLWASCSKDAKSGEYYDPVGKVGKKAAVVKDESKAAMLWGWTEEQLSKRGF</sequence>
<evidence type="ECO:0008006" key="7">
    <source>
        <dbReference type="Google" id="ProtNLM"/>
    </source>
</evidence>
<proteinExistence type="inferred from homology"/>
<dbReference type="Proteomes" id="UP000008062">
    <property type="component" value="Chromosome 7"/>
</dbReference>
<evidence type="ECO:0000256" key="4">
    <source>
        <dbReference type="RuleBase" id="RU000363"/>
    </source>
</evidence>
<protein>
    <recommendedName>
        <fullName evidence="7">Short-chain dehydrogenase/reductase</fullName>
    </recommendedName>
</protein>
<keyword evidence="3" id="KW-0560">Oxidoreductase</keyword>
<keyword evidence="6" id="KW-1185">Reference proteome</keyword>
<evidence type="ECO:0000313" key="5">
    <source>
        <dbReference type="EMBL" id="EGP86077.1"/>
    </source>
</evidence>
<dbReference type="GO" id="GO:0016491">
    <property type="term" value="F:oxidoreductase activity"/>
    <property type="evidence" value="ECO:0007669"/>
    <property type="project" value="UniProtKB-KW"/>
</dbReference>
<dbReference type="OMA" id="WEYTEME"/>
<dbReference type="InterPro" id="IPR002347">
    <property type="entry name" value="SDR_fam"/>
</dbReference>
<evidence type="ECO:0000256" key="1">
    <source>
        <dbReference type="ARBA" id="ARBA00006484"/>
    </source>
</evidence>
<gene>
    <name evidence="5" type="ORF">MYCGRDRAFT_45389</name>
</gene>
<dbReference type="KEGG" id="ztr:MYCGRDRAFT_45389"/>
<evidence type="ECO:0000256" key="3">
    <source>
        <dbReference type="ARBA" id="ARBA00023002"/>
    </source>
</evidence>
<reference evidence="5 6" key="1">
    <citation type="journal article" date="2011" name="PLoS Genet.">
        <title>Finished genome of the fungal wheat pathogen Mycosphaerella graminicola reveals dispensome structure, chromosome plasticity, and stealth pathogenesis.</title>
        <authorList>
            <person name="Goodwin S.B."/>
            <person name="Ben M'barek S."/>
            <person name="Dhillon B."/>
            <person name="Wittenberg A.H.J."/>
            <person name="Crane C.F."/>
            <person name="Hane J.K."/>
            <person name="Foster A.J."/>
            <person name="Van der Lee T.A.J."/>
            <person name="Grimwood J."/>
            <person name="Aerts A."/>
            <person name="Antoniw J."/>
            <person name="Bailey A."/>
            <person name="Bluhm B."/>
            <person name="Bowler J."/>
            <person name="Bristow J."/>
            <person name="van der Burgt A."/>
            <person name="Canto-Canche B."/>
            <person name="Churchill A.C.L."/>
            <person name="Conde-Ferraez L."/>
            <person name="Cools H.J."/>
            <person name="Coutinho P.M."/>
            <person name="Csukai M."/>
            <person name="Dehal P."/>
            <person name="De Wit P."/>
            <person name="Donzelli B."/>
            <person name="van de Geest H.C."/>
            <person name="van Ham R.C.H.J."/>
            <person name="Hammond-Kosack K.E."/>
            <person name="Henrissat B."/>
            <person name="Kilian A."/>
            <person name="Kobayashi A.K."/>
            <person name="Koopmann E."/>
            <person name="Kourmpetis Y."/>
            <person name="Kuzniar A."/>
            <person name="Lindquist E."/>
            <person name="Lombard V."/>
            <person name="Maliepaard C."/>
            <person name="Martins N."/>
            <person name="Mehrabi R."/>
            <person name="Nap J.P.H."/>
            <person name="Ponomarenko A."/>
            <person name="Rudd J.J."/>
            <person name="Salamov A."/>
            <person name="Schmutz J."/>
            <person name="Schouten H.J."/>
            <person name="Shapiro H."/>
            <person name="Stergiopoulos I."/>
            <person name="Torriani S.F.F."/>
            <person name="Tu H."/>
            <person name="de Vries R.P."/>
            <person name="Waalwijk C."/>
            <person name="Ware S.B."/>
            <person name="Wiebenga A."/>
            <person name="Zwiers L.-H."/>
            <person name="Oliver R.P."/>
            <person name="Grigoriev I.V."/>
            <person name="Kema G.H.J."/>
        </authorList>
    </citation>
    <scope>NUCLEOTIDE SEQUENCE [LARGE SCALE GENOMIC DNA]</scope>
    <source>
        <strain evidence="6">CBS 115943 / IPO323</strain>
    </source>
</reference>
<dbReference type="PRINTS" id="PR00080">
    <property type="entry name" value="SDRFAMILY"/>
</dbReference>
<keyword evidence="2" id="KW-0521">NADP</keyword>
<dbReference type="PANTHER" id="PTHR24320">
    <property type="entry name" value="RETINOL DEHYDROGENASE"/>
    <property type="match status" value="1"/>
</dbReference>
<dbReference type="PRINTS" id="PR00081">
    <property type="entry name" value="GDHRDH"/>
</dbReference>
<dbReference type="FunCoup" id="F9XG20">
    <property type="interactions" value="234"/>
</dbReference>
<comment type="similarity">
    <text evidence="1 4">Belongs to the short-chain dehydrogenases/reductases (SDR) family.</text>
</comment>
<dbReference type="Gene3D" id="3.40.50.720">
    <property type="entry name" value="NAD(P)-binding Rossmann-like Domain"/>
    <property type="match status" value="1"/>
</dbReference>
<dbReference type="PANTHER" id="PTHR24320:SF282">
    <property type="entry name" value="WW DOMAIN-CONTAINING OXIDOREDUCTASE"/>
    <property type="match status" value="1"/>
</dbReference>
<dbReference type="GeneID" id="13397480"/>
<dbReference type="InParanoid" id="F9XG20"/>
<evidence type="ECO:0000256" key="2">
    <source>
        <dbReference type="ARBA" id="ARBA00022857"/>
    </source>
</evidence>
<accession>F9XG20</accession>
<organism evidence="5 6">
    <name type="scientific">Zymoseptoria tritici (strain CBS 115943 / IPO323)</name>
    <name type="common">Speckled leaf blotch fungus</name>
    <name type="synonym">Septoria tritici</name>
    <dbReference type="NCBI Taxonomy" id="336722"/>
    <lineage>
        <taxon>Eukaryota</taxon>
        <taxon>Fungi</taxon>
        <taxon>Dikarya</taxon>
        <taxon>Ascomycota</taxon>
        <taxon>Pezizomycotina</taxon>
        <taxon>Dothideomycetes</taxon>
        <taxon>Dothideomycetidae</taxon>
        <taxon>Mycosphaerellales</taxon>
        <taxon>Mycosphaerellaceae</taxon>
        <taxon>Zymoseptoria</taxon>
    </lineage>
</organism>
<evidence type="ECO:0000313" key="6">
    <source>
        <dbReference type="Proteomes" id="UP000008062"/>
    </source>
</evidence>
<dbReference type="OrthoDB" id="191139at2759"/>
<dbReference type="VEuPathDB" id="FungiDB:ZTRI_7.437"/>
<dbReference type="RefSeq" id="XP_003851101.1">
    <property type="nucleotide sequence ID" value="XM_003851053.1"/>
</dbReference>